<evidence type="ECO:0000256" key="1">
    <source>
        <dbReference type="SAM" id="SignalP"/>
    </source>
</evidence>
<dbReference type="GO" id="GO:0016787">
    <property type="term" value="F:hydrolase activity"/>
    <property type="evidence" value="ECO:0007669"/>
    <property type="project" value="UniProtKB-KW"/>
</dbReference>
<keyword evidence="4" id="KW-1185">Reference proteome</keyword>
<dbReference type="InterPro" id="IPR000073">
    <property type="entry name" value="AB_hydrolase_1"/>
</dbReference>
<dbReference type="RefSeq" id="WP_136692031.1">
    <property type="nucleotide sequence ID" value="NZ_SSHH01000001.1"/>
</dbReference>
<organism evidence="3 4">
    <name type="scientific">Alteraurantiacibacter aquimixticola</name>
    <dbReference type="NCBI Taxonomy" id="2489173"/>
    <lineage>
        <taxon>Bacteria</taxon>
        <taxon>Pseudomonadati</taxon>
        <taxon>Pseudomonadota</taxon>
        <taxon>Alphaproteobacteria</taxon>
        <taxon>Sphingomonadales</taxon>
        <taxon>Erythrobacteraceae</taxon>
        <taxon>Alteraurantiacibacter</taxon>
    </lineage>
</organism>
<feature type="signal peptide" evidence="1">
    <location>
        <begin position="1"/>
        <end position="24"/>
    </location>
</feature>
<dbReference type="PANTHER" id="PTHR37017">
    <property type="entry name" value="AB HYDROLASE-1 DOMAIN-CONTAINING PROTEIN-RELATED"/>
    <property type="match status" value="1"/>
</dbReference>
<dbReference type="SUPFAM" id="SSF53474">
    <property type="entry name" value="alpha/beta-Hydrolases"/>
    <property type="match status" value="1"/>
</dbReference>
<accession>A0A4V4U8T0</accession>
<comment type="caution">
    <text evidence="3">The sequence shown here is derived from an EMBL/GenBank/DDBJ whole genome shotgun (WGS) entry which is preliminary data.</text>
</comment>
<sequence>MDRRKFVGLAAFATATGLSSTALAHETEGTPAEDRKTFVLVHGAMCGGFFWRAVTNRLRSRGHRVYAPTLTGMADRSHLLRPDISPQDHANDVANLIKWELLKDVVLVGHSLGGSVISIVPDLLPEDTISSIVYLDAFYLESGKAVVDDAPELAALIGEDGYMSGLPIELQAGAALTDEEREFLLPDVTERLSTPQPGGTLTTPIPLQGGREKIARKTFVWAENSGIPVFGQYYERLKDNPDWEVTSMPLQHDVMWADPDATTSVLLHAAR</sequence>
<proteinExistence type="predicted"/>
<dbReference type="Pfam" id="PF12697">
    <property type="entry name" value="Abhydrolase_6"/>
    <property type="match status" value="1"/>
</dbReference>
<evidence type="ECO:0000313" key="3">
    <source>
        <dbReference type="EMBL" id="TIX51277.1"/>
    </source>
</evidence>
<dbReference type="InterPro" id="IPR029058">
    <property type="entry name" value="AB_hydrolase_fold"/>
</dbReference>
<name>A0A4V4U8T0_9SPHN</name>
<keyword evidence="3" id="KW-0378">Hydrolase</keyword>
<feature type="domain" description="AB hydrolase-1" evidence="2">
    <location>
        <begin position="38"/>
        <end position="262"/>
    </location>
</feature>
<dbReference type="InterPro" id="IPR052897">
    <property type="entry name" value="Sec-Metab_Biosynth_Hydrolase"/>
</dbReference>
<evidence type="ECO:0000259" key="2">
    <source>
        <dbReference type="Pfam" id="PF12697"/>
    </source>
</evidence>
<dbReference type="AlphaFoldDB" id="A0A4V4U8T0"/>
<dbReference type="EMBL" id="SSHH01000001">
    <property type="protein sequence ID" value="TIX51277.1"/>
    <property type="molecule type" value="Genomic_DNA"/>
</dbReference>
<protein>
    <submittedName>
        <fullName evidence="3">Alpha/beta hydrolase</fullName>
    </submittedName>
</protein>
<feature type="chain" id="PRO_5020353807" evidence="1">
    <location>
        <begin position="25"/>
        <end position="271"/>
    </location>
</feature>
<gene>
    <name evidence="3" type="ORF">E5222_02085</name>
</gene>
<dbReference type="PANTHER" id="PTHR37017:SF11">
    <property type="entry name" value="ESTERASE_LIPASE_THIOESTERASE DOMAIN-CONTAINING PROTEIN"/>
    <property type="match status" value="1"/>
</dbReference>
<dbReference type="OrthoDB" id="9814966at2"/>
<dbReference type="Proteomes" id="UP000309389">
    <property type="component" value="Unassembled WGS sequence"/>
</dbReference>
<reference evidence="3 4" key="1">
    <citation type="submission" date="2019-04" db="EMBL/GenBank/DDBJ databases">
        <title>Altererythrobacter aquimixticola sp. nov., isolated from sediment of junction between the ocean and a freshwater spring.</title>
        <authorList>
            <person name="Yoon J.-H."/>
        </authorList>
    </citation>
    <scope>NUCLEOTIDE SEQUENCE [LARGE SCALE GENOMIC DNA]</scope>
    <source>
        <strain evidence="3 4">SSKS-13</strain>
    </source>
</reference>
<evidence type="ECO:0000313" key="4">
    <source>
        <dbReference type="Proteomes" id="UP000309389"/>
    </source>
</evidence>
<dbReference type="Gene3D" id="3.40.50.1820">
    <property type="entry name" value="alpha/beta hydrolase"/>
    <property type="match status" value="1"/>
</dbReference>
<keyword evidence="1" id="KW-0732">Signal</keyword>